<dbReference type="GO" id="GO:0003677">
    <property type="term" value="F:DNA binding"/>
    <property type="evidence" value="ECO:0007669"/>
    <property type="project" value="UniProtKB-KW"/>
</dbReference>
<evidence type="ECO:0000256" key="2">
    <source>
        <dbReference type="SAM" id="MobiDB-lite"/>
    </source>
</evidence>
<keyword evidence="1" id="KW-0175">Coiled coil</keyword>
<reference evidence="4" key="1">
    <citation type="submission" date="2019-11" db="EMBL/GenBank/DDBJ databases">
        <title>The complete genome sequence of Saccharopolyspora sp. E2A.</title>
        <authorList>
            <person name="Zhang G."/>
        </authorList>
    </citation>
    <scope>NUCLEOTIDE SEQUENCE [LARGE SCALE GENOMIC DNA]</scope>
    <source>
        <strain evidence="4">E2A</strain>
    </source>
</reference>
<organism evidence="3 4">
    <name type="scientific">Allosaccharopolyspora coralli</name>
    <dbReference type="NCBI Taxonomy" id="2665642"/>
    <lineage>
        <taxon>Bacteria</taxon>
        <taxon>Bacillati</taxon>
        <taxon>Actinomycetota</taxon>
        <taxon>Actinomycetes</taxon>
        <taxon>Pseudonocardiales</taxon>
        <taxon>Pseudonocardiaceae</taxon>
        <taxon>Allosaccharopolyspora</taxon>
    </lineage>
</organism>
<keyword evidence="3" id="KW-0238">DNA-binding</keyword>
<evidence type="ECO:0000256" key="1">
    <source>
        <dbReference type="SAM" id="Coils"/>
    </source>
</evidence>
<protein>
    <submittedName>
        <fullName evidence="3">YbaB/EbfC family DNA-binding protein</fullName>
    </submittedName>
</protein>
<feature type="compositionally biased region" description="Acidic residues" evidence="2">
    <location>
        <begin position="132"/>
        <end position="141"/>
    </location>
</feature>
<sequence length="155" mass="16802">MPADHGAQVEELLAEYRRGRERLRSVQEELATLTETVRSEDGTVTVTVGAQGALRDLVLSESAYQRYRPDQLAAVVTRLSAQAAHAVAERAHELLQPVLPSGTDPASVWEGRADLDPIAVANDAPKSRIEPACDDDDEDEGSGSWLEDGRDGGRR</sequence>
<gene>
    <name evidence="3" type="ORF">GIY23_18985</name>
</gene>
<dbReference type="InterPro" id="IPR036894">
    <property type="entry name" value="YbaB-like_sf"/>
</dbReference>
<dbReference type="Proteomes" id="UP000371041">
    <property type="component" value="Chromosome"/>
</dbReference>
<dbReference type="RefSeq" id="WP_154077902.1">
    <property type="nucleotide sequence ID" value="NZ_CP045929.1"/>
</dbReference>
<dbReference type="AlphaFoldDB" id="A0A5Q3QD89"/>
<feature type="coiled-coil region" evidence="1">
    <location>
        <begin position="9"/>
        <end position="36"/>
    </location>
</feature>
<dbReference type="InterPro" id="IPR004401">
    <property type="entry name" value="YbaB/EbfC"/>
</dbReference>
<dbReference type="KEGG" id="sace:GIY23_18985"/>
<dbReference type="SUPFAM" id="SSF82607">
    <property type="entry name" value="YbaB-like"/>
    <property type="match status" value="1"/>
</dbReference>
<dbReference type="Pfam" id="PF02575">
    <property type="entry name" value="YbaB_DNA_bd"/>
    <property type="match status" value="1"/>
</dbReference>
<name>A0A5Q3QD89_9PSEU</name>
<evidence type="ECO:0000313" key="4">
    <source>
        <dbReference type="Proteomes" id="UP000371041"/>
    </source>
</evidence>
<evidence type="ECO:0000313" key="3">
    <source>
        <dbReference type="EMBL" id="QGK71326.1"/>
    </source>
</evidence>
<feature type="region of interest" description="Disordered" evidence="2">
    <location>
        <begin position="98"/>
        <end position="155"/>
    </location>
</feature>
<accession>A0A5Q3QD89</accession>
<dbReference type="EMBL" id="CP045929">
    <property type="protein sequence ID" value="QGK71326.1"/>
    <property type="molecule type" value="Genomic_DNA"/>
</dbReference>
<keyword evidence="4" id="KW-1185">Reference proteome</keyword>
<dbReference type="Gene3D" id="3.30.1310.10">
    <property type="entry name" value="Nucleoid-associated protein YbaB-like domain"/>
    <property type="match status" value="1"/>
</dbReference>
<proteinExistence type="predicted"/>